<accession>A0A6J6PFM0</accession>
<feature type="transmembrane region" description="Helical" evidence="5">
    <location>
        <begin position="95"/>
        <end position="115"/>
    </location>
</feature>
<dbReference type="Gene3D" id="1.20.5.2700">
    <property type="match status" value="2"/>
</dbReference>
<dbReference type="GO" id="GO:0042773">
    <property type="term" value="P:ATP synthesis coupled electron transport"/>
    <property type="evidence" value="ECO:0007669"/>
    <property type="project" value="InterPro"/>
</dbReference>
<evidence type="ECO:0000256" key="1">
    <source>
        <dbReference type="ARBA" id="ARBA00004141"/>
    </source>
</evidence>
<reference evidence="6" key="1">
    <citation type="submission" date="2020-05" db="EMBL/GenBank/DDBJ databases">
        <authorList>
            <person name="Chiriac C."/>
            <person name="Salcher M."/>
            <person name="Ghai R."/>
            <person name="Kavagutti S V."/>
        </authorList>
    </citation>
    <scope>NUCLEOTIDE SEQUENCE</scope>
</reference>
<evidence type="ECO:0000256" key="2">
    <source>
        <dbReference type="ARBA" id="ARBA00022692"/>
    </source>
</evidence>
<evidence type="ECO:0000256" key="3">
    <source>
        <dbReference type="ARBA" id="ARBA00022989"/>
    </source>
</evidence>
<dbReference type="PANTHER" id="PTHR42829">
    <property type="entry name" value="NADH-UBIQUINONE OXIDOREDUCTASE CHAIN 5"/>
    <property type="match status" value="1"/>
</dbReference>
<proteinExistence type="predicted"/>
<dbReference type="GO" id="GO:0008137">
    <property type="term" value="F:NADH dehydrogenase (ubiquinone) activity"/>
    <property type="evidence" value="ECO:0007669"/>
    <property type="project" value="InterPro"/>
</dbReference>
<keyword evidence="3 5" id="KW-1133">Transmembrane helix</keyword>
<dbReference type="GO" id="GO:0016020">
    <property type="term" value="C:membrane"/>
    <property type="evidence" value="ECO:0007669"/>
    <property type="project" value="UniProtKB-SubCell"/>
</dbReference>
<evidence type="ECO:0000256" key="4">
    <source>
        <dbReference type="ARBA" id="ARBA00023136"/>
    </source>
</evidence>
<dbReference type="AlphaFoldDB" id="A0A6J6PFM0"/>
<comment type="subcellular location">
    <subcellularLocation>
        <location evidence="1">Membrane</location>
        <topology evidence="1">Multi-pass membrane protein</topology>
    </subcellularLocation>
</comment>
<sequence length="250" mass="26900">MLIFGLITAFLTAAYMGRAYWMTFWGKYRGHAHPHESPKVITVPLVILAACAVVLGFTNFPKSFFGFKLPGSVTTRFEHFVEPTFAFPPIQHAAFTPWLAIASTILAAGGLFIAYQYYEKNRGPHGLTSRSKIAHAGYTFLENKYYLDNLYTGVIAGGTTGPIARAANWFNQNIIDGVVNGIGNGARKVAGVVYVFADQIIIDGAVNGSGQGSEGAGQLLRKIQTGKVQQYASILFAGAVVLAGVLVFVV</sequence>
<keyword evidence="4 5" id="KW-0472">Membrane</keyword>
<evidence type="ECO:0000256" key="5">
    <source>
        <dbReference type="SAM" id="Phobius"/>
    </source>
</evidence>
<gene>
    <name evidence="6" type="ORF">UFOPK2350_01907</name>
</gene>
<organism evidence="6">
    <name type="scientific">freshwater metagenome</name>
    <dbReference type="NCBI Taxonomy" id="449393"/>
    <lineage>
        <taxon>unclassified sequences</taxon>
        <taxon>metagenomes</taxon>
        <taxon>ecological metagenomes</taxon>
    </lineage>
</organism>
<dbReference type="GO" id="GO:0003954">
    <property type="term" value="F:NADH dehydrogenase activity"/>
    <property type="evidence" value="ECO:0007669"/>
    <property type="project" value="TreeGrafter"/>
</dbReference>
<feature type="transmembrane region" description="Helical" evidence="5">
    <location>
        <begin position="231"/>
        <end position="249"/>
    </location>
</feature>
<feature type="transmembrane region" description="Helical" evidence="5">
    <location>
        <begin position="40"/>
        <end position="60"/>
    </location>
</feature>
<dbReference type="GO" id="GO:0015990">
    <property type="term" value="P:electron transport coupled proton transport"/>
    <property type="evidence" value="ECO:0007669"/>
    <property type="project" value="TreeGrafter"/>
</dbReference>
<protein>
    <submittedName>
        <fullName evidence="6">Unannotated protein</fullName>
    </submittedName>
</protein>
<evidence type="ECO:0000313" key="6">
    <source>
        <dbReference type="EMBL" id="CAB4697456.1"/>
    </source>
</evidence>
<feature type="transmembrane region" description="Helical" evidence="5">
    <location>
        <begin position="6"/>
        <end position="28"/>
    </location>
</feature>
<dbReference type="InterPro" id="IPR003945">
    <property type="entry name" value="NU5C-like"/>
</dbReference>
<name>A0A6J6PFM0_9ZZZZ</name>
<dbReference type="EMBL" id="CAEZXE010000256">
    <property type="protein sequence ID" value="CAB4697456.1"/>
    <property type="molecule type" value="Genomic_DNA"/>
</dbReference>
<keyword evidence="2 5" id="KW-0812">Transmembrane</keyword>
<dbReference type="PANTHER" id="PTHR42829:SF2">
    <property type="entry name" value="NADH-UBIQUINONE OXIDOREDUCTASE CHAIN 5"/>
    <property type="match status" value="1"/>
</dbReference>